<proteinExistence type="predicted"/>
<dbReference type="GO" id="GO:0030036">
    <property type="term" value="P:actin cytoskeleton organization"/>
    <property type="evidence" value="ECO:0007669"/>
    <property type="project" value="TreeGrafter"/>
</dbReference>
<evidence type="ECO:0000313" key="3">
    <source>
        <dbReference type="Proteomes" id="UP000694388"/>
    </source>
</evidence>
<feature type="domain" description="Rho-GAP" evidence="1">
    <location>
        <begin position="50"/>
        <end position="241"/>
    </location>
</feature>
<name>A0A8C4NCX7_EPTBU</name>
<dbReference type="Pfam" id="PF00620">
    <property type="entry name" value="RhoGAP"/>
    <property type="match status" value="1"/>
</dbReference>
<reference evidence="2" key="1">
    <citation type="submission" date="2025-08" db="UniProtKB">
        <authorList>
            <consortium name="Ensembl"/>
        </authorList>
    </citation>
    <scope>IDENTIFICATION</scope>
</reference>
<protein>
    <recommendedName>
        <fullName evidence="1">Rho-GAP domain-containing protein</fullName>
    </recommendedName>
</protein>
<dbReference type="Ensembl" id="ENSEBUT00000005355.1">
    <property type="protein sequence ID" value="ENSEBUP00000004917.1"/>
    <property type="gene ID" value="ENSEBUG00000003405.1"/>
</dbReference>
<dbReference type="InterPro" id="IPR008936">
    <property type="entry name" value="Rho_GTPase_activation_prot"/>
</dbReference>
<dbReference type="AlphaFoldDB" id="A0A8C4NCX7"/>
<sequence length="471" mass="51971">MRCLVYPWSGWQGMMAAVYHLHYGIFMKQLSAHCDVEGLFRKSGSQLRIQTLREKVELVGPAGFPQLVAPHTHLEAQDPAAVDGNFEDAMSSLHDEENKSSDRSVLSALSSLLCNTTCPHSLADLLKCFLRELPLPLVPPKLFLSSARGTALQLALLLLPDVAREALQSVLALLGAVVKSPHSRMTPHSLALCLAPSLCHLHHDLPARAPKRSGAIHSQLERKLVATECVKELISHHGKIFQVPQDLIAVESSYQYEVIPNGPTADLFLKKVNDQLEQKLNALPHQIQSSGWKTVTSPPGTQLAYKTVQPNCGGMDIVRRIVCLQHFSTWNCPHNQKMIVLTGLTAVLCINMITSFVLSTQLKLSLLFLSQVDDGCPLRLWRASLELKLNPAGSFDSSERWSALVGSSADHRGIQTRSWGLLRNISLRHRGPSSETACRISAVQGLAQGWARLLPRRDVRAIRVQTARNQT</sequence>
<dbReference type="GO" id="GO:0007165">
    <property type="term" value="P:signal transduction"/>
    <property type="evidence" value="ECO:0007669"/>
    <property type="project" value="InterPro"/>
</dbReference>
<dbReference type="Proteomes" id="UP000694388">
    <property type="component" value="Unplaced"/>
</dbReference>
<dbReference type="GO" id="GO:0005096">
    <property type="term" value="F:GTPase activator activity"/>
    <property type="evidence" value="ECO:0007669"/>
    <property type="project" value="TreeGrafter"/>
</dbReference>
<dbReference type="InterPro" id="IPR000198">
    <property type="entry name" value="RhoGAP_dom"/>
</dbReference>
<dbReference type="Gene3D" id="1.10.555.10">
    <property type="entry name" value="Rho GTPase activation protein"/>
    <property type="match status" value="1"/>
</dbReference>
<dbReference type="PROSITE" id="PS50238">
    <property type="entry name" value="RHOGAP"/>
    <property type="match status" value="1"/>
</dbReference>
<dbReference type="GO" id="GO:0035023">
    <property type="term" value="P:regulation of Rho protein signal transduction"/>
    <property type="evidence" value="ECO:0007669"/>
    <property type="project" value="TreeGrafter"/>
</dbReference>
<dbReference type="SMART" id="SM00324">
    <property type="entry name" value="RhoGAP"/>
    <property type="match status" value="1"/>
</dbReference>
<organism evidence="2 3">
    <name type="scientific">Eptatretus burgeri</name>
    <name type="common">Inshore hagfish</name>
    <dbReference type="NCBI Taxonomy" id="7764"/>
    <lineage>
        <taxon>Eukaryota</taxon>
        <taxon>Metazoa</taxon>
        <taxon>Chordata</taxon>
        <taxon>Craniata</taxon>
        <taxon>Vertebrata</taxon>
        <taxon>Cyclostomata</taxon>
        <taxon>Myxini</taxon>
        <taxon>Myxiniformes</taxon>
        <taxon>Myxinidae</taxon>
        <taxon>Eptatretinae</taxon>
        <taxon>Eptatretus</taxon>
    </lineage>
</organism>
<evidence type="ECO:0000259" key="1">
    <source>
        <dbReference type="PROSITE" id="PS50238"/>
    </source>
</evidence>
<keyword evidence="3" id="KW-1185">Reference proteome</keyword>
<dbReference type="SUPFAM" id="SSF48350">
    <property type="entry name" value="GTPase activation domain, GAP"/>
    <property type="match status" value="1"/>
</dbReference>
<reference evidence="2" key="2">
    <citation type="submission" date="2025-09" db="UniProtKB">
        <authorList>
            <consortium name="Ensembl"/>
        </authorList>
    </citation>
    <scope>IDENTIFICATION</scope>
</reference>
<dbReference type="PANTHER" id="PTHR12659:SF7">
    <property type="entry name" value="CROSSVEINLESS C, ISOFORM C"/>
    <property type="match status" value="1"/>
</dbReference>
<dbReference type="PANTHER" id="PTHR12659">
    <property type="entry name" value="RHO-TYPE GTPASE ACTIVATING PROTEIN"/>
    <property type="match status" value="1"/>
</dbReference>
<accession>A0A8C4NCX7</accession>
<evidence type="ECO:0000313" key="2">
    <source>
        <dbReference type="Ensembl" id="ENSEBUP00000004917.1"/>
    </source>
</evidence>